<gene>
    <name evidence="8" type="ORF">NKR19_g7764</name>
</gene>
<dbReference type="GO" id="GO:0000981">
    <property type="term" value="F:DNA-binding transcription factor activity, RNA polymerase II-specific"/>
    <property type="evidence" value="ECO:0007669"/>
    <property type="project" value="InterPro"/>
</dbReference>
<evidence type="ECO:0000256" key="3">
    <source>
        <dbReference type="ARBA" id="ARBA00023015"/>
    </source>
</evidence>
<evidence type="ECO:0000256" key="4">
    <source>
        <dbReference type="ARBA" id="ARBA00023163"/>
    </source>
</evidence>
<evidence type="ECO:0000256" key="6">
    <source>
        <dbReference type="SAM" id="MobiDB-lite"/>
    </source>
</evidence>
<reference evidence="8" key="1">
    <citation type="submission" date="2022-07" db="EMBL/GenBank/DDBJ databases">
        <title>Fungi with potential for degradation of polypropylene.</title>
        <authorList>
            <person name="Gostincar C."/>
        </authorList>
    </citation>
    <scope>NUCLEOTIDE SEQUENCE</scope>
    <source>
        <strain evidence="8">EXF-13287</strain>
    </source>
</reference>
<evidence type="ECO:0000256" key="1">
    <source>
        <dbReference type="ARBA" id="ARBA00004123"/>
    </source>
</evidence>
<dbReference type="Proteomes" id="UP001174691">
    <property type="component" value="Unassembled WGS sequence"/>
</dbReference>
<evidence type="ECO:0000259" key="7">
    <source>
        <dbReference type="SMART" id="SM00906"/>
    </source>
</evidence>
<dbReference type="InterPro" id="IPR050815">
    <property type="entry name" value="TF_fung"/>
</dbReference>
<dbReference type="GO" id="GO:0005634">
    <property type="term" value="C:nucleus"/>
    <property type="evidence" value="ECO:0007669"/>
    <property type="project" value="UniProtKB-SubCell"/>
</dbReference>
<evidence type="ECO:0000313" key="9">
    <source>
        <dbReference type="Proteomes" id="UP001174691"/>
    </source>
</evidence>
<dbReference type="SMART" id="SM00906">
    <property type="entry name" value="Fungal_trans"/>
    <property type="match status" value="1"/>
</dbReference>
<keyword evidence="2" id="KW-0479">Metal-binding</keyword>
<dbReference type="CDD" id="cd12148">
    <property type="entry name" value="fungal_TF_MHR"/>
    <property type="match status" value="1"/>
</dbReference>
<evidence type="ECO:0000313" key="8">
    <source>
        <dbReference type="EMBL" id="KAJ9138581.1"/>
    </source>
</evidence>
<feature type="domain" description="Xylanolytic transcriptional activator regulatory" evidence="7">
    <location>
        <begin position="132"/>
        <end position="203"/>
    </location>
</feature>
<proteinExistence type="predicted"/>
<dbReference type="PANTHER" id="PTHR47338">
    <property type="entry name" value="ZN(II)2CYS6 TRANSCRIPTION FACTOR (EUROFUNG)-RELATED"/>
    <property type="match status" value="1"/>
</dbReference>
<keyword evidence="3" id="KW-0805">Transcription regulation</keyword>
<dbReference type="AlphaFoldDB" id="A0AA38RQT7"/>
<dbReference type="InterPro" id="IPR007219">
    <property type="entry name" value="XnlR_reg_dom"/>
</dbReference>
<dbReference type="GO" id="GO:0006351">
    <property type="term" value="P:DNA-templated transcription"/>
    <property type="evidence" value="ECO:0007669"/>
    <property type="project" value="InterPro"/>
</dbReference>
<organism evidence="8 9">
    <name type="scientific">Coniochaeta hoffmannii</name>
    <dbReference type="NCBI Taxonomy" id="91930"/>
    <lineage>
        <taxon>Eukaryota</taxon>
        <taxon>Fungi</taxon>
        <taxon>Dikarya</taxon>
        <taxon>Ascomycota</taxon>
        <taxon>Pezizomycotina</taxon>
        <taxon>Sordariomycetes</taxon>
        <taxon>Sordariomycetidae</taxon>
        <taxon>Coniochaetales</taxon>
        <taxon>Coniochaetaceae</taxon>
        <taxon>Coniochaeta</taxon>
    </lineage>
</organism>
<dbReference type="PANTHER" id="PTHR47338:SF7">
    <property type="entry name" value="ZN(II)2CYS6 TRANSCRIPTION FACTOR (EUROFUNG)"/>
    <property type="match status" value="1"/>
</dbReference>
<dbReference type="GO" id="GO:0003677">
    <property type="term" value="F:DNA binding"/>
    <property type="evidence" value="ECO:0007669"/>
    <property type="project" value="InterPro"/>
</dbReference>
<comment type="caution">
    <text evidence="8">The sequence shown here is derived from an EMBL/GenBank/DDBJ whole genome shotgun (WGS) entry which is preliminary data.</text>
</comment>
<evidence type="ECO:0000256" key="2">
    <source>
        <dbReference type="ARBA" id="ARBA00022723"/>
    </source>
</evidence>
<sequence length="387" mass="44178">MRNSTDPVPTAGIGQEVSSPGMARGLGADKAGEGKYIQAYFDNTKSASCVFLHRPTVLSKWSQGKLDPILLKALCAAGRRFLEGVDNDLVQAWMHEARLSILARLNKFSLSRLQALVLMIQFYLRNGDTVEAWNLMSLAARFAFTLRLNYERPDLDPLTQESHRRLFWAIYLLDRLFSSGTEDLSLCHLERIHIRLPCDDRSFERGIVSRAEYFKREEGTEASGMDPLAYLIRLYECREKILIHTKQVRRQGISPAAMADTQAALQEELDQFEVSLPDHLQYRAESLAILAYSADAHSFFLIRTIWLQCHCDLYRFFVPGIRESVSSTVTANTPVEYVDFCTDKCLSSALKLCDFWTDMLQLWTADLIEETLVDEPRFADEPRLEGR</sequence>
<accession>A0AA38RQT7</accession>
<evidence type="ECO:0000256" key="5">
    <source>
        <dbReference type="ARBA" id="ARBA00023242"/>
    </source>
</evidence>
<dbReference type="GO" id="GO:0008270">
    <property type="term" value="F:zinc ion binding"/>
    <property type="evidence" value="ECO:0007669"/>
    <property type="project" value="InterPro"/>
</dbReference>
<keyword evidence="4" id="KW-0804">Transcription</keyword>
<keyword evidence="5" id="KW-0539">Nucleus</keyword>
<feature type="region of interest" description="Disordered" evidence="6">
    <location>
        <begin position="1"/>
        <end position="24"/>
    </location>
</feature>
<name>A0AA38RQT7_9PEZI</name>
<dbReference type="Pfam" id="PF04082">
    <property type="entry name" value="Fungal_trans"/>
    <property type="match status" value="1"/>
</dbReference>
<keyword evidence="9" id="KW-1185">Reference proteome</keyword>
<comment type="subcellular location">
    <subcellularLocation>
        <location evidence="1">Nucleus</location>
    </subcellularLocation>
</comment>
<protein>
    <submittedName>
        <fullName evidence="8">Fungal-specific transcription factor domain-containing protein</fullName>
    </submittedName>
</protein>
<dbReference type="EMBL" id="JANBVN010000142">
    <property type="protein sequence ID" value="KAJ9138581.1"/>
    <property type="molecule type" value="Genomic_DNA"/>
</dbReference>